<feature type="non-terminal residue" evidence="2">
    <location>
        <position position="67"/>
    </location>
</feature>
<proteinExistence type="predicted"/>
<protein>
    <submittedName>
        <fullName evidence="2">Uncharacterized protein</fullName>
    </submittedName>
</protein>
<accession>A0A1X2HL17</accession>
<evidence type="ECO:0000313" key="2">
    <source>
        <dbReference type="EMBL" id="ORZ00083.1"/>
    </source>
</evidence>
<dbReference type="AlphaFoldDB" id="A0A1X2HL17"/>
<keyword evidence="3" id="KW-1185">Reference proteome</keyword>
<evidence type="ECO:0000313" key="3">
    <source>
        <dbReference type="Proteomes" id="UP000193560"/>
    </source>
</evidence>
<keyword evidence="1" id="KW-0472">Membrane</keyword>
<gene>
    <name evidence="2" type="ORF">BCR42DRAFT_429914</name>
</gene>
<reference evidence="2 3" key="1">
    <citation type="submission" date="2016-07" db="EMBL/GenBank/DDBJ databases">
        <title>Pervasive Adenine N6-methylation of Active Genes in Fungi.</title>
        <authorList>
            <consortium name="DOE Joint Genome Institute"/>
            <person name="Mondo S.J."/>
            <person name="Dannebaum R.O."/>
            <person name="Kuo R.C."/>
            <person name="Labutti K."/>
            <person name="Haridas S."/>
            <person name="Kuo A."/>
            <person name="Salamov A."/>
            <person name="Ahrendt S.R."/>
            <person name="Lipzen A."/>
            <person name="Sullivan W."/>
            <person name="Andreopoulos W.B."/>
            <person name="Clum A."/>
            <person name="Lindquist E."/>
            <person name="Daum C."/>
            <person name="Ramamoorthy G.K."/>
            <person name="Gryganskyi A."/>
            <person name="Culley D."/>
            <person name="Magnuson J.K."/>
            <person name="James T.Y."/>
            <person name="O'Malley M.A."/>
            <person name="Stajich J.E."/>
            <person name="Spatafora J.W."/>
            <person name="Visel A."/>
            <person name="Grigoriev I.V."/>
        </authorList>
    </citation>
    <scope>NUCLEOTIDE SEQUENCE [LARGE SCALE GENOMIC DNA]</scope>
    <source>
        <strain evidence="2 3">NRRL 1336</strain>
    </source>
</reference>
<keyword evidence="1" id="KW-1133">Transmembrane helix</keyword>
<evidence type="ECO:0000256" key="1">
    <source>
        <dbReference type="SAM" id="Phobius"/>
    </source>
</evidence>
<name>A0A1X2HL17_9FUNG</name>
<sequence length="67" mass="8046">MTLMHQSILMILRDLLLPLRPFMHLLLLIMLVVNVMFHCHPFLPKLHQKHQHLHMHQPPLVPCLLYL</sequence>
<keyword evidence="1" id="KW-0812">Transmembrane</keyword>
<organism evidence="2 3">
    <name type="scientific">Absidia repens</name>
    <dbReference type="NCBI Taxonomy" id="90262"/>
    <lineage>
        <taxon>Eukaryota</taxon>
        <taxon>Fungi</taxon>
        <taxon>Fungi incertae sedis</taxon>
        <taxon>Mucoromycota</taxon>
        <taxon>Mucoromycotina</taxon>
        <taxon>Mucoromycetes</taxon>
        <taxon>Mucorales</taxon>
        <taxon>Cunninghamellaceae</taxon>
        <taxon>Absidia</taxon>
    </lineage>
</organism>
<dbReference type="EMBL" id="MCGE01000057">
    <property type="protein sequence ID" value="ORZ00083.1"/>
    <property type="molecule type" value="Genomic_DNA"/>
</dbReference>
<feature type="transmembrane region" description="Helical" evidence="1">
    <location>
        <begin position="22"/>
        <end position="43"/>
    </location>
</feature>
<comment type="caution">
    <text evidence="2">The sequence shown here is derived from an EMBL/GenBank/DDBJ whole genome shotgun (WGS) entry which is preliminary data.</text>
</comment>
<dbReference type="Proteomes" id="UP000193560">
    <property type="component" value="Unassembled WGS sequence"/>
</dbReference>